<reference evidence="3" key="1">
    <citation type="submission" date="2025-08" db="UniProtKB">
        <authorList>
            <consortium name="RefSeq"/>
        </authorList>
    </citation>
    <scope>IDENTIFICATION</scope>
    <source>
        <tissue evidence="3">Whole body pupa</tissue>
    </source>
</reference>
<dbReference type="KEGG" id="gfs:119643176"/>
<dbReference type="Pfam" id="PF14529">
    <property type="entry name" value="Exo_endo_phos_2"/>
    <property type="match status" value="1"/>
</dbReference>
<gene>
    <name evidence="3" type="primary">LOC119643176</name>
</gene>
<evidence type="ECO:0000313" key="2">
    <source>
        <dbReference type="Proteomes" id="UP000092443"/>
    </source>
</evidence>
<keyword evidence="2" id="KW-1185">Reference proteome</keyword>
<dbReference type="GeneID" id="119643176"/>
<evidence type="ECO:0000259" key="1">
    <source>
        <dbReference type="Pfam" id="PF14529"/>
    </source>
</evidence>
<sequence>MQINLNHGEAAHDLLRQTVGEKEMDLVLLSELYRKASQGTWVTDASKKAAIWAPGPIALLDGDCQHSGFVRATAKYICCYSCYAPPSWTQSEFQNMLDELVADARENPSVLIAGDFNAWAFECGSKACNARGRSLLEAFAMLKVSLLNDGQRDTFRKAGRGSKVDLTFVSDGLVTRCKWSMSEEYTNIDHQAIFLDIASREDRGNRWNKTTGPSWRNAIFDEDVFNTIMDSYVVGNGTAGELRQNIAKLLVQACDAAMPRRRNTRRRGSPCHWWTEEIASLRANCLKARRKVQRSRGRENFNELLLPYRHLRSDLKKAIKASKRRSFEEICQDADVNLWGTAYKVALKKIKGQ</sequence>
<feature type="domain" description="Endonuclease/exonuclease/phosphatase" evidence="1">
    <location>
        <begin position="78"/>
        <end position="194"/>
    </location>
</feature>
<dbReference type="CDD" id="cd09077">
    <property type="entry name" value="R1-I-EN"/>
    <property type="match status" value="1"/>
</dbReference>
<protein>
    <submittedName>
        <fullName evidence="3">Uncharacterized protein LOC119643176</fullName>
    </submittedName>
</protein>
<dbReference type="Gene3D" id="3.60.10.10">
    <property type="entry name" value="Endonuclease/exonuclease/phosphatase"/>
    <property type="match status" value="1"/>
</dbReference>
<dbReference type="GO" id="GO:0003824">
    <property type="term" value="F:catalytic activity"/>
    <property type="evidence" value="ECO:0007669"/>
    <property type="project" value="InterPro"/>
</dbReference>
<dbReference type="AlphaFoldDB" id="A0A9C5ZH11"/>
<name>A0A9C5ZH11_9MUSC</name>
<dbReference type="InterPro" id="IPR036691">
    <property type="entry name" value="Endo/exonu/phosph_ase_sf"/>
</dbReference>
<organism evidence="2 3">
    <name type="scientific">Glossina fuscipes</name>
    <dbReference type="NCBI Taxonomy" id="7396"/>
    <lineage>
        <taxon>Eukaryota</taxon>
        <taxon>Metazoa</taxon>
        <taxon>Ecdysozoa</taxon>
        <taxon>Arthropoda</taxon>
        <taxon>Hexapoda</taxon>
        <taxon>Insecta</taxon>
        <taxon>Pterygota</taxon>
        <taxon>Neoptera</taxon>
        <taxon>Endopterygota</taxon>
        <taxon>Diptera</taxon>
        <taxon>Brachycera</taxon>
        <taxon>Muscomorpha</taxon>
        <taxon>Hippoboscoidea</taxon>
        <taxon>Glossinidae</taxon>
        <taxon>Glossina</taxon>
    </lineage>
</organism>
<dbReference type="Proteomes" id="UP000092443">
    <property type="component" value="Unplaced"/>
</dbReference>
<proteinExistence type="predicted"/>
<dbReference type="InterPro" id="IPR005135">
    <property type="entry name" value="Endo/exonuclease/phosphatase"/>
</dbReference>
<dbReference type="PANTHER" id="PTHR33273">
    <property type="entry name" value="DOMAIN-CONTAINING PROTEIN, PUTATIVE-RELATED"/>
    <property type="match status" value="1"/>
</dbReference>
<dbReference type="SUPFAM" id="SSF56219">
    <property type="entry name" value="DNase I-like"/>
    <property type="match status" value="1"/>
</dbReference>
<dbReference type="RefSeq" id="XP_037898448.1">
    <property type="nucleotide sequence ID" value="XM_038042520.1"/>
</dbReference>
<accession>A0A9C5ZH11</accession>
<dbReference type="PANTHER" id="PTHR33273:SF4">
    <property type="entry name" value="ENDONUCLEASE_EXONUCLEASE_PHOSPHATASE DOMAIN-CONTAINING PROTEIN"/>
    <property type="match status" value="1"/>
</dbReference>
<evidence type="ECO:0000313" key="3">
    <source>
        <dbReference type="RefSeq" id="XP_037898448.1"/>
    </source>
</evidence>